<dbReference type="EMBL" id="JAAGYR010000002">
    <property type="protein sequence ID" value="NEN75013.1"/>
    <property type="molecule type" value="Genomic_DNA"/>
</dbReference>
<proteinExistence type="predicted"/>
<organism evidence="1 2">
    <name type="scientific">Pelistega ratti</name>
    <dbReference type="NCBI Taxonomy" id="2652177"/>
    <lineage>
        <taxon>Bacteria</taxon>
        <taxon>Pseudomonadati</taxon>
        <taxon>Pseudomonadota</taxon>
        <taxon>Betaproteobacteria</taxon>
        <taxon>Burkholderiales</taxon>
        <taxon>Alcaligenaceae</taxon>
        <taxon>Pelistega</taxon>
    </lineage>
</organism>
<evidence type="ECO:0000313" key="2">
    <source>
        <dbReference type="Proteomes" id="UP000477651"/>
    </source>
</evidence>
<dbReference type="AlphaFoldDB" id="A0A6L9Y3Y3"/>
<sequence>MKKETEKSHFSATNTVIAGGLYEVTARFGDAGAEFLKGLRGVDNQTGQVFNRGLTQIAKGKINPEYAQNNIKQQAGFSAEVASVSKKNAEAIIQKSKVRYARSEDVAGYGSNNNTVDIVERLNGVEQTAQMKFVGEKNLNKLLQKIAKGDGQGGKNDLSRYLSNDRLELPTEQVVLAKKECLKQAKELRKNAEKVDPEKAAKLIKQAENYEKLHDKIADAGLTTEESIRYRLNPVRETVKDIASVSHRAGIEGAKYGAVIGGSISIITNAIAVQSGDKEFSDAMIDSATGTLKAAGVGYSTAFVGSTAKSLMQQSKSQMLQNVSKTGLPSAIVSMCLSTAGAIHRYARGEIDEQKLMQDLGGVTAGAVATSLFTVVGQGLIPVPILGGLIGSMVGGILVNTFYEGFFQALQSAKLAEENRILVEMRCEAARALAQQYRMAFTELFNTKLAQLSEEKALVETLFANKDISGDEFCKGMNRFATLFGKTLTINSMAELDDAMQSNQPIVI</sequence>
<keyword evidence="2" id="KW-1185">Reference proteome</keyword>
<protein>
    <submittedName>
        <fullName evidence="1">Uncharacterized protein</fullName>
    </submittedName>
</protein>
<dbReference type="RefSeq" id="WP_163763774.1">
    <property type="nucleotide sequence ID" value="NZ_JAAGYR010000002.1"/>
</dbReference>
<gene>
    <name evidence="1" type="ORF">F9B74_01540</name>
</gene>
<comment type="caution">
    <text evidence="1">The sequence shown here is derived from an EMBL/GenBank/DDBJ whole genome shotgun (WGS) entry which is preliminary data.</text>
</comment>
<evidence type="ECO:0000313" key="1">
    <source>
        <dbReference type="EMBL" id="NEN75013.1"/>
    </source>
</evidence>
<reference evidence="1 2" key="1">
    <citation type="submission" date="2020-02" db="EMBL/GenBank/DDBJ databases">
        <title>Pelistega sp. NLN82 were isolated from wild rodents of the Hainan Island.</title>
        <authorList>
            <person name="Niu N."/>
            <person name="Zhou J."/>
        </authorList>
    </citation>
    <scope>NUCLEOTIDE SEQUENCE [LARGE SCALE GENOMIC DNA]</scope>
    <source>
        <strain evidence="1 2">NLN82</strain>
    </source>
</reference>
<dbReference type="Proteomes" id="UP000477651">
    <property type="component" value="Unassembled WGS sequence"/>
</dbReference>
<accession>A0A6L9Y3Y3</accession>
<name>A0A6L9Y3Y3_9BURK</name>